<dbReference type="InterPro" id="IPR036249">
    <property type="entry name" value="Thioredoxin-like_sf"/>
</dbReference>
<comment type="caution">
    <text evidence="1">The sequence shown here is derived from an EMBL/GenBank/DDBJ whole genome shotgun (WGS) entry which is preliminary data.</text>
</comment>
<evidence type="ECO:0000313" key="2">
    <source>
        <dbReference type="Proteomes" id="UP001279012"/>
    </source>
</evidence>
<evidence type="ECO:0000313" key="1">
    <source>
        <dbReference type="EMBL" id="MDX7018917.1"/>
    </source>
</evidence>
<dbReference type="AlphaFoldDB" id="A0AAW9EFB8"/>
<name>A0AAW9EFB8_KLEAE</name>
<proteinExistence type="predicted"/>
<feature type="non-terminal residue" evidence="1">
    <location>
        <position position="27"/>
    </location>
</feature>
<gene>
    <name evidence="1" type="ORF">SJ059_31310</name>
</gene>
<sequence length="27" mass="3035">MTDAVKIYHNPRCSKSRDTLSLLKSNG</sequence>
<dbReference type="SUPFAM" id="SSF52833">
    <property type="entry name" value="Thioredoxin-like"/>
    <property type="match status" value="1"/>
</dbReference>
<protein>
    <submittedName>
        <fullName evidence="1">Arsenate reductase (Glutaredoxin)</fullName>
    </submittedName>
</protein>
<dbReference type="Proteomes" id="UP001279012">
    <property type="component" value="Unassembled WGS sequence"/>
</dbReference>
<dbReference type="EMBL" id="JAWZZT010001471">
    <property type="protein sequence ID" value="MDX7018917.1"/>
    <property type="molecule type" value="Genomic_DNA"/>
</dbReference>
<organism evidence="1 2">
    <name type="scientific">Klebsiella aerogenes</name>
    <name type="common">Enterobacter aerogenes</name>
    <dbReference type="NCBI Taxonomy" id="548"/>
    <lineage>
        <taxon>Bacteria</taxon>
        <taxon>Pseudomonadati</taxon>
        <taxon>Pseudomonadota</taxon>
        <taxon>Gammaproteobacteria</taxon>
        <taxon>Enterobacterales</taxon>
        <taxon>Enterobacteriaceae</taxon>
        <taxon>Klebsiella/Raoultella group</taxon>
        <taxon>Klebsiella</taxon>
    </lineage>
</organism>
<reference evidence="1" key="1">
    <citation type="submission" date="2023-11" db="EMBL/GenBank/DDBJ databases">
        <title>Detection of rare carbapenemases in Enterobacterales - comparison of two colorimetric and two CIM-based carbapenemase assays.</title>
        <authorList>
            <person name="Schaffarczyk L."/>
            <person name="Noster J."/>
            <person name="Stelzer Y."/>
            <person name="Sattler J."/>
            <person name="Gatermann S."/>
            <person name="Hamprecht A."/>
        </authorList>
    </citation>
    <scope>NUCLEOTIDE SEQUENCE</scope>
    <source>
        <strain evidence="1">CIM-Cont-037</strain>
    </source>
</reference>
<dbReference type="Gene3D" id="3.40.30.10">
    <property type="entry name" value="Glutaredoxin"/>
    <property type="match status" value="1"/>
</dbReference>
<accession>A0AAW9EFB8</accession>